<evidence type="ECO:0000256" key="1">
    <source>
        <dbReference type="ARBA" id="ARBA00001947"/>
    </source>
</evidence>
<dbReference type="OrthoDB" id="4174719at2"/>
<comment type="cofactor">
    <cofactor evidence="1">
        <name>Zn(2+)</name>
        <dbReference type="ChEBI" id="CHEBI:29105"/>
    </cofactor>
</comment>
<dbReference type="RefSeq" id="WP_015250243.1">
    <property type="nucleotide sequence ID" value="NC_019892.1"/>
</dbReference>
<dbReference type="Pfam" id="PF01641">
    <property type="entry name" value="SelR"/>
    <property type="match status" value="1"/>
</dbReference>
<dbReference type="Proteomes" id="UP000010798">
    <property type="component" value="Chromosome"/>
</dbReference>
<dbReference type="InterPro" id="IPR002579">
    <property type="entry name" value="Met_Sox_Rdtase_MsrB_dom"/>
</dbReference>
<dbReference type="GO" id="GO:0006979">
    <property type="term" value="P:response to oxidative stress"/>
    <property type="evidence" value="ECO:0007669"/>
    <property type="project" value="InterPro"/>
</dbReference>
<evidence type="ECO:0000256" key="3">
    <source>
        <dbReference type="ARBA" id="ARBA00022723"/>
    </source>
</evidence>
<organism evidence="8 9">
    <name type="scientific">Singulisphaera acidiphila (strain ATCC BAA-1392 / DSM 18658 / VKM B-2454 / MOB10)</name>
    <dbReference type="NCBI Taxonomy" id="886293"/>
    <lineage>
        <taxon>Bacteria</taxon>
        <taxon>Pseudomonadati</taxon>
        <taxon>Planctomycetota</taxon>
        <taxon>Planctomycetia</taxon>
        <taxon>Isosphaerales</taxon>
        <taxon>Isosphaeraceae</taxon>
        <taxon>Singulisphaera</taxon>
    </lineage>
</organism>
<dbReference type="AlphaFoldDB" id="L0DS00"/>
<keyword evidence="5" id="KW-0560">Oxidoreductase</keyword>
<reference evidence="8 9" key="1">
    <citation type="submission" date="2012-02" db="EMBL/GenBank/DDBJ databases">
        <title>Complete sequence of chromosome of Singulisphaera acidiphila DSM 18658.</title>
        <authorList>
            <consortium name="US DOE Joint Genome Institute (JGI-PGF)"/>
            <person name="Lucas S."/>
            <person name="Copeland A."/>
            <person name="Lapidus A."/>
            <person name="Glavina del Rio T."/>
            <person name="Dalin E."/>
            <person name="Tice H."/>
            <person name="Bruce D."/>
            <person name="Goodwin L."/>
            <person name="Pitluck S."/>
            <person name="Peters L."/>
            <person name="Ovchinnikova G."/>
            <person name="Chertkov O."/>
            <person name="Kyrpides N."/>
            <person name="Mavromatis K."/>
            <person name="Ivanova N."/>
            <person name="Brettin T."/>
            <person name="Detter J.C."/>
            <person name="Han C."/>
            <person name="Larimer F."/>
            <person name="Land M."/>
            <person name="Hauser L."/>
            <person name="Markowitz V."/>
            <person name="Cheng J.-F."/>
            <person name="Hugenholtz P."/>
            <person name="Woyke T."/>
            <person name="Wu D."/>
            <person name="Tindall B."/>
            <person name="Pomrenke H."/>
            <person name="Brambilla E."/>
            <person name="Klenk H.-P."/>
            <person name="Eisen J.A."/>
        </authorList>
    </citation>
    <scope>NUCLEOTIDE SEQUENCE [LARGE SCALE GENOMIC DNA]</scope>
    <source>
        <strain evidence="9">ATCC BAA-1392 / DSM 18658 / VKM B-2454 / MOB10</strain>
    </source>
</reference>
<dbReference type="eggNOG" id="COG0229">
    <property type="taxonomic scope" value="Bacteria"/>
</dbReference>
<dbReference type="GO" id="GO:0030091">
    <property type="term" value="P:protein repair"/>
    <property type="evidence" value="ECO:0007669"/>
    <property type="project" value="InterPro"/>
</dbReference>
<protein>
    <recommendedName>
        <fullName evidence="2">peptide-methionine (R)-S-oxide reductase</fullName>
        <ecNumber evidence="2">1.8.4.12</ecNumber>
    </recommendedName>
</protein>
<gene>
    <name evidence="8" type="ordered locus">Sinac_7117</name>
</gene>
<keyword evidence="4" id="KW-0862">Zinc</keyword>
<dbReference type="GO" id="GO:0046872">
    <property type="term" value="F:metal ion binding"/>
    <property type="evidence" value="ECO:0007669"/>
    <property type="project" value="UniProtKB-KW"/>
</dbReference>
<name>L0DS00_SINAD</name>
<dbReference type="PANTHER" id="PTHR46081:SF8">
    <property type="entry name" value="PEPTIDE METHIONINE SULFOXIDE REDUCTASE 2"/>
    <property type="match status" value="1"/>
</dbReference>
<evidence type="ECO:0000256" key="2">
    <source>
        <dbReference type="ARBA" id="ARBA00012499"/>
    </source>
</evidence>
<dbReference type="NCBIfam" id="NF004036">
    <property type="entry name" value="PRK05508.1"/>
    <property type="match status" value="1"/>
</dbReference>
<dbReference type="SUPFAM" id="SSF51316">
    <property type="entry name" value="Mss4-like"/>
    <property type="match status" value="1"/>
</dbReference>
<comment type="catalytic activity">
    <reaction evidence="6">
        <text>L-methionyl-[protein] + [thioredoxin]-disulfide + H2O = L-methionyl-(R)-S-oxide-[protein] + [thioredoxin]-dithiol</text>
        <dbReference type="Rhea" id="RHEA:24164"/>
        <dbReference type="Rhea" id="RHEA-COMP:10698"/>
        <dbReference type="Rhea" id="RHEA-COMP:10700"/>
        <dbReference type="Rhea" id="RHEA-COMP:12313"/>
        <dbReference type="Rhea" id="RHEA-COMP:12314"/>
        <dbReference type="ChEBI" id="CHEBI:15377"/>
        <dbReference type="ChEBI" id="CHEBI:16044"/>
        <dbReference type="ChEBI" id="CHEBI:29950"/>
        <dbReference type="ChEBI" id="CHEBI:45764"/>
        <dbReference type="ChEBI" id="CHEBI:50058"/>
        <dbReference type="EC" id="1.8.4.12"/>
    </reaction>
</comment>
<dbReference type="KEGG" id="saci:Sinac_7117"/>
<proteinExistence type="predicted"/>
<keyword evidence="3" id="KW-0479">Metal-binding</keyword>
<evidence type="ECO:0000256" key="4">
    <source>
        <dbReference type="ARBA" id="ARBA00022833"/>
    </source>
</evidence>
<evidence type="ECO:0000259" key="7">
    <source>
        <dbReference type="PROSITE" id="PS51790"/>
    </source>
</evidence>
<evidence type="ECO:0000256" key="6">
    <source>
        <dbReference type="ARBA" id="ARBA00048488"/>
    </source>
</evidence>
<sequence length="134" mass="14933">MPDKQDSKFNPLSPEEAQVILGKGTEMPFRGEYTDLKDPGTYVCRRCNAPLYRSDDKFASDCGWPSFDDEIKGAVEKVSDSDGERTEILCRNCGGHLGHVFVGEALTKKNTRHCVNSVSMKFYPKGKELPAVIK</sequence>
<dbReference type="EC" id="1.8.4.12" evidence="2"/>
<dbReference type="PANTHER" id="PTHR46081">
    <property type="entry name" value="PEPTIDE METHIONINE SULFOXIDE REDUCTASE 2"/>
    <property type="match status" value="1"/>
</dbReference>
<dbReference type="EMBL" id="CP003364">
    <property type="protein sequence ID" value="AGA31171.1"/>
    <property type="molecule type" value="Genomic_DNA"/>
</dbReference>
<dbReference type="GO" id="GO:0033743">
    <property type="term" value="F:peptide-methionine (R)-S-oxide reductase activity"/>
    <property type="evidence" value="ECO:0007669"/>
    <property type="project" value="UniProtKB-EC"/>
</dbReference>
<feature type="domain" description="MsrB" evidence="7">
    <location>
        <begin position="5"/>
        <end position="125"/>
    </location>
</feature>
<dbReference type="InterPro" id="IPR011057">
    <property type="entry name" value="Mss4-like_sf"/>
</dbReference>
<evidence type="ECO:0000256" key="5">
    <source>
        <dbReference type="ARBA" id="ARBA00023002"/>
    </source>
</evidence>
<evidence type="ECO:0000313" key="8">
    <source>
        <dbReference type="EMBL" id="AGA31171.1"/>
    </source>
</evidence>
<dbReference type="HOGENOM" id="CLU_031040_8_5_0"/>
<dbReference type="InterPro" id="IPR028427">
    <property type="entry name" value="Met_Sox_Rdtase_MsrB"/>
</dbReference>
<evidence type="ECO:0000313" key="9">
    <source>
        <dbReference type="Proteomes" id="UP000010798"/>
    </source>
</evidence>
<dbReference type="NCBIfam" id="TIGR00357">
    <property type="entry name" value="peptide-methionine (R)-S-oxide reductase MsrB"/>
    <property type="match status" value="1"/>
</dbReference>
<keyword evidence="9" id="KW-1185">Reference proteome</keyword>
<dbReference type="Gene3D" id="2.170.150.20">
    <property type="entry name" value="Peptide methionine sulfoxide reductase"/>
    <property type="match status" value="1"/>
</dbReference>
<accession>L0DS00</accession>
<dbReference type="PROSITE" id="PS51790">
    <property type="entry name" value="MSRB"/>
    <property type="match status" value="1"/>
</dbReference>
<dbReference type="STRING" id="886293.Sinac_7117"/>